<dbReference type="Pfam" id="PF01138">
    <property type="entry name" value="RNase_PH"/>
    <property type="match status" value="1"/>
</dbReference>
<dbReference type="InterPro" id="IPR027408">
    <property type="entry name" value="PNPase/RNase_PH_dom_sf"/>
</dbReference>
<feature type="region of interest" description="Disordered" evidence="10">
    <location>
        <begin position="212"/>
        <end position="234"/>
    </location>
</feature>
<dbReference type="InterPro" id="IPR001247">
    <property type="entry name" value="ExoRNase_PH_dom1"/>
</dbReference>
<dbReference type="GO" id="GO:0034473">
    <property type="term" value="P:U1 snRNA 3'-end processing"/>
    <property type="evidence" value="ECO:0007669"/>
    <property type="project" value="TreeGrafter"/>
</dbReference>
<dbReference type="InterPro" id="IPR050590">
    <property type="entry name" value="Exosome_comp_Rrp42_subfam"/>
</dbReference>
<evidence type="ECO:0000313" key="14">
    <source>
        <dbReference type="EMBL" id="CAD9874201.1"/>
    </source>
</evidence>
<dbReference type="PANTHER" id="PTHR11097:SF9">
    <property type="entry name" value="EXOSOME COMPLEX COMPONENT RRP43"/>
    <property type="match status" value="1"/>
</dbReference>
<dbReference type="GO" id="GO:0071035">
    <property type="term" value="P:nuclear polyadenylation-dependent rRNA catabolic process"/>
    <property type="evidence" value="ECO:0007669"/>
    <property type="project" value="TreeGrafter"/>
</dbReference>
<evidence type="ECO:0000259" key="12">
    <source>
        <dbReference type="Pfam" id="PF03725"/>
    </source>
</evidence>
<dbReference type="GO" id="GO:0071038">
    <property type="term" value="P:TRAMP-dependent tRNA surveillance pathway"/>
    <property type="evidence" value="ECO:0007669"/>
    <property type="project" value="TreeGrafter"/>
</dbReference>
<evidence type="ECO:0000256" key="4">
    <source>
        <dbReference type="ARBA" id="ARBA00022490"/>
    </source>
</evidence>
<dbReference type="GO" id="GO:0034475">
    <property type="term" value="P:U4 snRNA 3'-end processing"/>
    <property type="evidence" value="ECO:0007669"/>
    <property type="project" value="TreeGrafter"/>
</dbReference>
<sequence length="308" mass="32639">MEVEAFQRLAPEGFYKRFVSKGIRPDGRKFHEIRKMNIDLGVLPLTHGSAMVRLGATKAVAAVSLQIGQPATLTPNCGEISVGVALRPLCHPNFPASQHCRTAQQMESFLTRLLNTCGIVSPESLCITPGAAAWRVCIDILCLNHQGNLIDVCLAAAVSALRCTRLPQLEAPDHPGGAYQIHPVGAGESRALELVHIPVALTLGVFPALSHHSGTTEHGTGDRDTPPGGGGGKMPVLVADPSLLEEGLMESVVTVVRNERGQINAVFKPGGCKLPGDCLNVCLALCTSQHKIFSSLLAEATAMRNRAS</sequence>
<dbReference type="GO" id="GO:0016075">
    <property type="term" value="P:rRNA catabolic process"/>
    <property type="evidence" value="ECO:0007669"/>
    <property type="project" value="TreeGrafter"/>
</dbReference>
<evidence type="ECO:0000256" key="2">
    <source>
        <dbReference type="ARBA" id="ARBA00004604"/>
    </source>
</evidence>
<keyword evidence="5" id="KW-0698">rRNA processing</keyword>
<evidence type="ECO:0000256" key="6">
    <source>
        <dbReference type="ARBA" id="ARBA00022835"/>
    </source>
</evidence>
<dbReference type="GO" id="GO:0071028">
    <property type="term" value="P:nuclear mRNA surveillance"/>
    <property type="evidence" value="ECO:0007669"/>
    <property type="project" value="TreeGrafter"/>
</dbReference>
<evidence type="ECO:0000256" key="1">
    <source>
        <dbReference type="ARBA" id="ARBA00004496"/>
    </source>
</evidence>
<dbReference type="GO" id="GO:0000467">
    <property type="term" value="P:exonucleolytic trimming to generate mature 3'-end of 5.8S rRNA from tricistronic rRNA transcript (SSU-rRNA, 5.8S rRNA, LSU-rRNA)"/>
    <property type="evidence" value="ECO:0007669"/>
    <property type="project" value="TreeGrafter"/>
</dbReference>
<dbReference type="InterPro" id="IPR015847">
    <property type="entry name" value="ExoRNase_PH_dom2"/>
</dbReference>
<reference evidence="13" key="1">
    <citation type="submission" date="2021-01" db="EMBL/GenBank/DDBJ databases">
        <authorList>
            <person name="Corre E."/>
            <person name="Pelletier E."/>
            <person name="Niang G."/>
            <person name="Scheremetjew M."/>
            <person name="Finn R."/>
            <person name="Kale V."/>
            <person name="Holt S."/>
            <person name="Cochrane G."/>
            <person name="Meng A."/>
            <person name="Brown T."/>
            <person name="Cohen L."/>
        </authorList>
    </citation>
    <scope>NUCLEOTIDE SEQUENCE</scope>
    <source>
        <strain evidence="13">CCMP1661</strain>
    </source>
</reference>
<comment type="similarity">
    <text evidence="3">Belongs to the RNase PH family.</text>
</comment>
<keyword evidence="4" id="KW-0963">Cytoplasm</keyword>
<evidence type="ECO:0000256" key="5">
    <source>
        <dbReference type="ARBA" id="ARBA00022552"/>
    </source>
</evidence>
<evidence type="ECO:0000256" key="9">
    <source>
        <dbReference type="ARBA" id="ARBA00030617"/>
    </source>
</evidence>
<dbReference type="EMBL" id="HBHR01022786">
    <property type="protein sequence ID" value="CAD9874201.1"/>
    <property type="molecule type" value="Transcribed_RNA"/>
</dbReference>
<evidence type="ECO:0000313" key="13">
    <source>
        <dbReference type="EMBL" id="CAD9874199.1"/>
    </source>
</evidence>
<keyword evidence="7" id="KW-0694">RNA-binding</keyword>
<name>A0A6U1QCI5_9STRA</name>
<dbReference type="PANTHER" id="PTHR11097">
    <property type="entry name" value="EXOSOME COMPLEX EXONUCLEASE RIBOSOMAL RNA PROCESSING PROTEIN"/>
    <property type="match status" value="1"/>
</dbReference>
<dbReference type="GO" id="GO:0005730">
    <property type="term" value="C:nucleolus"/>
    <property type="evidence" value="ECO:0007669"/>
    <property type="project" value="UniProtKB-SubCell"/>
</dbReference>
<dbReference type="SUPFAM" id="SSF55666">
    <property type="entry name" value="Ribonuclease PH domain 2-like"/>
    <property type="match status" value="1"/>
</dbReference>
<dbReference type="GO" id="GO:0000177">
    <property type="term" value="C:cytoplasmic exosome (RNase complex)"/>
    <property type="evidence" value="ECO:0007669"/>
    <property type="project" value="TreeGrafter"/>
</dbReference>
<dbReference type="EMBL" id="HBHR01022785">
    <property type="protein sequence ID" value="CAD9874199.1"/>
    <property type="molecule type" value="Transcribed_RNA"/>
</dbReference>
<dbReference type="GO" id="GO:0000176">
    <property type="term" value="C:nuclear exosome (RNase complex)"/>
    <property type="evidence" value="ECO:0007669"/>
    <property type="project" value="TreeGrafter"/>
</dbReference>
<feature type="domain" description="Exoribonuclease phosphorolytic" evidence="11">
    <location>
        <begin position="32"/>
        <end position="167"/>
    </location>
</feature>
<dbReference type="Gene3D" id="3.30.230.70">
    <property type="entry name" value="GHMP Kinase, N-terminal domain"/>
    <property type="match status" value="1"/>
</dbReference>
<feature type="domain" description="Exoribonuclease phosphorolytic" evidence="12">
    <location>
        <begin position="237"/>
        <end position="284"/>
    </location>
</feature>
<evidence type="ECO:0000259" key="11">
    <source>
        <dbReference type="Pfam" id="PF01138"/>
    </source>
</evidence>
<dbReference type="AlphaFoldDB" id="A0A6U1QCI5"/>
<dbReference type="Pfam" id="PF03725">
    <property type="entry name" value="RNase_PH_C"/>
    <property type="match status" value="1"/>
</dbReference>
<keyword evidence="6" id="KW-0271">Exosome</keyword>
<keyword evidence="8" id="KW-0539">Nucleus</keyword>
<dbReference type="GO" id="GO:0034476">
    <property type="term" value="P:U5 snRNA 3'-end processing"/>
    <property type="evidence" value="ECO:0007669"/>
    <property type="project" value="TreeGrafter"/>
</dbReference>
<comment type="subcellular location">
    <subcellularLocation>
        <location evidence="1">Cytoplasm</location>
    </subcellularLocation>
    <subcellularLocation>
        <location evidence="2">Nucleus</location>
        <location evidence="2">Nucleolus</location>
    </subcellularLocation>
</comment>
<evidence type="ECO:0000256" key="3">
    <source>
        <dbReference type="ARBA" id="ARBA00006678"/>
    </source>
</evidence>
<dbReference type="InterPro" id="IPR020568">
    <property type="entry name" value="Ribosomal_Su5_D2-typ_SF"/>
</dbReference>
<dbReference type="InterPro" id="IPR036345">
    <property type="entry name" value="ExoRNase_PH_dom2_sf"/>
</dbReference>
<accession>A0A6U1QCI5</accession>
<protein>
    <recommendedName>
        <fullName evidence="9">Ribosomal RNA-processing protein 43</fullName>
    </recommendedName>
</protein>
<gene>
    <name evidence="13" type="ORF">FJAP1339_LOCUS11678</name>
    <name evidence="14" type="ORF">FJAP1339_LOCUS11679</name>
</gene>
<evidence type="ECO:0000256" key="7">
    <source>
        <dbReference type="ARBA" id="ARBA00022884"/>
    </source>
</evidence>
<organism evidence="13">
    <name type="scientific">Fibrocapsa japonica</name>
    <dbReference type="NCBI Taxonomy" id="94617"/>
    <lineage>
        <taxon>Eukaryota</taxon>
        <taxon>Sar</taxon>
        <taxon>Stramenopiles</taxon>
        <taxon>Ochrophyta</taxon>
        <taxon>Raphidophyceae</taxon>
        <taxon>Chattonellales</taxon>
        <taxon>Chattonellaceae</taxon>
        <taxon>Fibrocapsa</taxon>
    </lineage>
</organism>
<proteinExistence type="inferred from homology"/>
<evidence type="ECO:0000256" key="8">
    <source>
        <dbReference type="ARBA" id="ARBA00023242"/>
    </source>
</evidence>
<dbReference type="GO" id="GO:0035925">
    <property type="term" value="F:mRNA 3'-UTR AU-rich region binding"/>
    <property type="evidence" value="ECO:0007669"/>
    <property type="project" value="TreeGrafter"/>
</dbReference>
<dbReference type="SUPFAM" id="SSF54211">
    <property type="entry name" value="Ribosomal protein S5 domain 2-like"/>
    <property type="match status" value="1"/>
</dbReference>
<evidence type="ECO:0000256" key="10">
    <source>
        <dbReference type="SAM" id="MobiDB-lite"/>
    </source>
</evidence>